<proteinExistence type="predicted"/>
<evidence type="ECO:0000256" key="3">
    <source>
        <dbReference type="ARBA" id="ARBA00022691"/>
    </source>
</evidence>
<dbReference type="Proteomes" id="UP001197378">
    <property type="component" value="Unassembled WGS sequence"/>
</dbReference>
<keyword evidence="1 5" id="KW-0489">Methyltransferase</keyword>
<evidence type="ECO:0000313" key="6">
    <source>
        <dbReference type="Proteomes" id="UP001197378"/>
    </source>
</evidence>
<comment type="caution">
    <text evidence="5">The sequence shown here is derived from an EMBL/GenBank/DDBJ whole genome shotgun (WGS) entry which is preliminary data.</text>
</comment>
<dbReference type="GO" id="GO:0043565">
    <property type="term" value="F:sequence-specific DNA binding"/>
    <property type="evidence" value="ECO:0007669"/>
    <property type="project" value="TreeGrafter"/>
</dbReference>
<dbReference type="SUPFAM" id="SSF53335">
    <property type="entry name" value="S-adenosyl-L-methionine-dependent methyltransferases"/>
    <property type="match status" value="1"/>
</dbReference>
<feature type="binding site" evidence="4">
    <location>
        <position position="95"/>
    </location>
    <ligand>
        <name>S-adenosyl-L-methionine</name>
        <dbReference type="ChEBI" id="CHEBI:59789"/>
    </ligand>
</feature>
<dbReference type="PIRSF" id="PIRSF000398">
    <property type="entry name" value="M_m6A_EcoRV"/>
    <property type="match status" value="1"/>
</dbReference>
<evidence type="ECO:0000256" key="1">
    <source>
        <dbReference type="ARBA" id="ARBA00022603"/>
    </source>
</evidence>
<dbReference type="GO" id="GO:0032259">
    <property type="term" value="P:methylation"/>
    <property type="evidence" value="ECO:0007669"/>
    <property type="project" value="UniProtKB-KW"/>
</dbReference>
<dbReference type="PANTHER" id="PTHR30481:SF4">
    <property type="entry name" value="SITE-SPECIFIC DNA-METHYLTRANSFERASE (ADENINE-SPECIFIC)"/>
    <property type="match status" value="1"/>
</dbReference>
<accession>A0AAE3CK81</accession>
<dbReference type="PRINTS" id="PR00505">
    <property type="entry name" value="D12N6MTFRASE"/>
</dbReference>
<keyword evidence="3" id="KW-0949">S-adenosyl-L-methionine</keyword>
<dbReference type="InterPro" id="IPR012263">
    <property type="entry name" value="M_m6A_EcoRV"/>
</dbReference>
<dbReference type="RefSeq" id="WP_215885653.1">
    <property type="nucleotide sequence ID" value="NZ_JAAXYO010000154.1"/>
</dbReference>
<dbReference type="EMBL" id="JAAXYO010000154">
    <property type="protein sequence ID" value="MBU2788598.1"/>
    <property type="molecule type" value="Genomic_DNA"/>
</dbReference>
<evidence type="ECO:0000313" key="5">
    <source>
        <dbReference type="EMBL" id="MBU2788598.1"/>
    </source>
</evidence>
<organism evidence="5 6">
    <name type="scientific">Igneacidithiobacillus copahuensis</name>
    <dbReference type="NCBI Taxonomy" id="2724909"/>
    <lineage>
        <taxon>Bacteria</taxon>
        <taxon>Pseudomonadati</taxon>
        <taxon>Pseudomonadota</taxon>
        <taxon>Acidithiobacillia</taxon>
        <taxon>Acidithiobacillales</taxon>
        <taxon>Acidithiobacillaceae</taxon>
        <taxon>Igneacidithiobacillus</taxon>
    </lineage>
</organism>
<evidence type="ECO:0000256" key="4">
    <source>
        <dbReference type="PIRSR" id="PIRSR000398-1"/>
    </source>
</evidence>
<dbReference type="GO" id="GO:0009007">
    <property type="term" value="F:site-specific DNA-methyltransferase (adenine-specific) activity"/>
    <property type="evidence" value="ECO:0007669"/>
    <property type="project" value="UniProtKB-EC"/>
</dbReference>
<name>A0AAE3CK81_9PROT</name>
<feature type="binding site" evidence="4">
    <location>
        <position position="53"/>
    </location>
    <ligand>
        <name>S-adenosyl-L-methionine</name>
        <dbReference type="ChEBI" id="CHEBI:59789"/>
    </ligand>
</feature>
<keyword evidence="2" id="KW-0808">Transferase</keyword>
<dbReference type="PANTHER" id="PTHR30481">
    <property type="entry name" value="DNA ADENINE METHYLASE"/>
    <property type="match status" value="1"/>
</dbReference>
<dbReference type="AlphaFoldDB" id="A0AAE3CK81"/>
<feature type="binding site" evidence="4">
    <location>
        <position position="227"/>
    </location>
    <ligand>
        <name>S-adenosyl-L-methionine</name>
        <dbReference type="ChEBI" id="CHEBI:59789"/>
    </ligand>
</feature>
<dbReference type="InterPro" id="IPR029063">
    <property type="entry name" value="SAM-dependent_MTases_sf"/>
</dbReference>
<dbReference type="Pfam" id="PF02086">
    <property type="entry name" value="MethyltransfD12"/>
    <property type="match status" value="1"/>
</dbReference>
<protein>
    <submittedName>
        <fullName evidence="5">DNA adenine methylase</fullName>
    </submittedName>
</protein>
<reference evidence="5" key="1">
    <citation type="journal article" date="2021" name="ISME J.">
        <title>Genomic evolution of the class Acidithiobacillia: deep-branching Proteobacteria living in extreme acidic conditions.</title>
        <authorList>
            <person name="Moya-Beltran A."/>
            <person name="Beard S."/>
            <person name="Rojas-Villalobos C."/>
            <person name="Issotta F."/>
            <person name="Gallardo Y."/>
            <person name="Ulloa R."/>
            <person name="Giaveno A."/>
            <person name="Degli Esposti M."/>
            <person name="Johnson D.B."/>
            <person name="Quatrini R."/>
        </authorList>
    </citation>
    <scope>NUCLEOTIDE SEQUENCE</scope>
    <source>
        <strain evidence="5">VAN18-1</strain>
    </source>
</reference>
<gene>
    <name evidence="5" type="ORF">HFQ13_10390</name>
</gene>
<dbReference type="GO" id="GO:0006298">
    <property type="term" value="P:mismatch repair"/>
    <property type="evidence" value="ECO:0007669"/>
    <property type="project" value="TreeGrafter"/>
</dbReference>
<sequence length="335" mass="38334">MSVEMDFLEQCHQTTRVGTPRGACTPAGACTPRGVRQRYQEPARTAFPWLGGKGWMQKKLGHRLPRKLQCYVEPFAGAAAMLLGLPRMSVEVLNDRNQDLVNFYRVMQQPSLRDSLLDRLRWTPYARDEFVRALQMLEGADQSMDKVERAWAFFVVANATFSGGGQSGITENRFATSSQRSQGQRMHYHIDGLPGIAERLRHVVIENRCAQQILPQYDSPDTLFFLDPPYFPETRSIRHETSRGTYAGGEMSAQDHIRMLEICLDLEGYVVLCGYPHEAYDDVLLPHGWEILTFDRYAMTSLHRDQQKSQRQECLWINPKMARHFAQGAQQSLFG</sequence>
<dbReference type="InterPro" id="IPR012327">
    <property type="entry name" value="MeTrfase_D12"/>
</dbReference>
<feature type="binding site" evidence="4">
    <location>
        <position position="49"/>
    </location>
    <ligand>
        <name>S-adenosyl-L-methionine</name>
        <dbReference type="ChEBI" id="CHEBI:59789"/>
    </ligand>
</feature>
<keyword evidence="6" id="KW-1185">Reference proteome</keyword>
<dbReference type="GO" id="GO:0009307">
    <property type="term" value="P:DNA restriction-modification system"/>
    <property type="evidence" value="ECO:0007669"/>
    <property type="project" value="InterPro"/>
</dbReference>
<dbReference type="Gene3D" id="3.40.50.150">
    <property type="entry name" value="Vaccinia Virus protein VP39"/>
    <property type="match status" value="2"/>
</dbReference>
<dbReference type="GO" id="GO:1904047">
    <property type="term" value="F:S-adenosyl-L-methionine binding"/>
    <property type="evidence" value="ECO:0007669"/>
    <property type="project" value="TreeGrafter"/>
</dbReference>
<evidence type="ECO:0000256" key="2">
    <source>
        <dbReference type="ARBA" id="ARBA00022679"/>
    </source>
</evidence>